<dbReference type="Gene3D" id="1.10.3730.20">
    <property type="match status" value="1"/>
</dbReference>
<dbReference type="InterPro" id="IPR000620">
    <property type="entry name" value="EamA_dom"/>
</dbReference>
<gene>
    <name evidence="7" type="ORF">J057_19995</name>
</gene>
<dbReference type="eggNOG" id="COG0697">
    <property type="taxonomic scope" value="Bacteria"/>
</dbReference>
<feature type="transmembrane region" description="Helical" evidence="5">
    <location>
        <begin position="52"/>
        <end position="72"/>
    </location>
</feature>
<feature type="transmembrane region" description="Helical" evidence="5">
    <location>
        <begin position="20"/>
        <end position="40"/>
    </location>
</feature>
<comment type="subcellular location">
    <subcellularLocation>
        <location evidence="1">Membrane</location>
        <topology evidence="1">Multi-pass membrane protein</topology>
    </subcellularLocation>
</comment>
<dbReference type="OrthoDB" id="148351at2"/>
<feature type="transmembrane region" description="Helical" evidence="5">
    <location>
        <begin position="247"/>
        <end position="264"/>
    </location>
</feature>
<evidence type="ECO:0000256" key="2">
    <source>
        <dbReference type="ARBA" id="ARBA00022692"/>
    </source>
</evidence>
<feature type="transmembrane region" description="Helical" evidence="5">
    <location>
        <begin position="78"/>
        <end position="100"/>
    </location>
</feature>
<evidence type="ECO:0000256" key="5">
    <source>
        <dbReference type="SAM" id="Phobius"/>
    </source>
</evidence>
<evidence type="ECO:0000256" key="4">
    <source>
        <dbReference type="ARBA" id="ARBA00023136"/>
    </source>
</evidence>
<evidence type="ECO:0000313" key="7">
    <source>
        <dbReference type="EMBL" id="ENO13713.2"/>
    </source>
</evidence>
<keyword evidence="8" id="KW-1185">Reference proteome</keyword>
<feature type="domain" description="EamA" evidence="6">
    <location>
        <begin position="3"/>
        <end position="123"/>
    </location>
</feature>
<dbReference type="SUPFAM" id="SSF103481">
    <property type="entry name" value="Multidrug resistance efflux transporter EmrE"/>
    <property type="match status" value="2"/>
</dbReference>
<dbReference type="InterPro" id="IPR037185">
    <property type="entry name" value="EmrE-like"/>
</dbReference>
<accession>N6WY79</accession>
<dbReference type="PANTHER" id="PTHR22911:SF6">
    <property type="entry name" value="SOLUTE CARRIER FAMILY 35 MEMBER G1"/>
    <property type="match status" value="1"/>
</dbReference>
<proteinExistence type="predicted"/>
<evidence type="ECO:0000259" key="6">
    <source>
        <dbReference type="Pfam" id="PF00892"/>
    </source>
</evidence>
<dbReference type="PANTHER" id="PTHR22911">
    <property type="entry name" value="ACYL-MALONYL CONDENSING ENZYME-RELATED"/>
    <property type="match status" value="1"/>
</dbReference>
<evidence type="ECO:0000256" key="1">
    <source>
        <dbReference type="ARBA" id="ARBA00004141"/>
    </source>
</evidence>
<keyword evidence="2 5" id="KW-0812">Transmembrane</keyword>
<reference evidence="7 8" key="1">
    <citation type="journal article" date="2013" name="Genome Announc.">
        <title>Genome Sequence of the Polycyclic Aromatic Hydrocarbon-Degrading Bacterium Strain Marinobacter nanhaiticus D15-8WT.</title>
        <authorList>
            <person name="Cui Z."/>
            <person name="Gao W."/>
            <person name="Li Q."/>
            <person name="Xu G."/>
            <person name="Zheng L."/>
        </authorList>
    </citation>
    <scope>NUCLEOTIDE SEQUENCE [LARGE SCALE GENOMIC DNA]</scope>
    <source>
        <strain evidence="7 8">D15-8W</strain>
    </source>
</reference>
<feature type="transmembrane region" description="Helical" evidence="5">
    <location>
        <begin position="222"/>
        <end position="241"/>
    </location>
</feature>
<dbReference type="Pfam" id="PF00892">
    <property type="entry name" value="EamA"/>
    <property type="match status" value="2"/>
</dbReference>
<feature type="domain" description="EamA" evidence="6">
    <location>
        <begin position="138"/>
        <end position="261"/>
    </location>
</feature>
<feature type="transmembrane region" description="Helical" evidence="5">
    <location>
        <begin position="133"/>
        <end position="153"/>
    </location>
</feature>
<comment type="caution">
    <text evidence="7">The sequence shown here is derived from an EMBL/GenBank/DDBJ whole genome shotgun (WGS) entry which is preliminary data.</text>
</comment>
<feature type="transmembrane region" description="Helical" evidence="5">
    <location>
        <begin position="165"/>
        <end position="186"/>
    </location>
</feature>
<name>N6WY79_9GAMM</name>
<protein>
    <submittedName>
        <fullName evidence="7">DMT family transporter</fullName>
    </submittedName>
</protein>
<dbReference type="EMBL" id="APLQ01000014">
    <property type="protein sequence ID" value="ENO13713.2"/>
    <property type="molecule type" value="Genomic_DNA"/>
</dbReference>
<dbReference type="PATRIC" id="fig|626887.3.peg.3999"/>
<dbReference type="STRING" id="626887.J057_19995"/>
<dbReference type="AlphaFoldDB" id="N6WY79"/>
<feature type="transmembrane region" description="Helical" evidence="5">
    <location>
        <begin position="192"/>
        <end position="210"/>
    </location>
</feature>
<organism evidence="7 8">
    <name type="scientific">Marinobacter nanhaiticus D15-8W</name>
    <dbReference type="NCBI Taxonomy" id="626887"/>
    <lineage>
        <taxon>Bacteria</taxon>
        <taxon>Pseudomonadati</taxon>
        <taxon>Pseudomonadota</taxon>
        <taxon>Gammaproteobacteria</taxon>
        <taxon>Pseudomonadales</taxon>
        <taxon>Marinobacteraceae</taxon>
        <taxon>Marinobacter</taxon>
    </lineage>
</organism>
<evidence type="ECO:0000313" key="8">
    <source>
        <dbReference type="Proteomes" id="UP000013165"/>
    </source>
</evidence>
<dbReference type="Proteomes" id="UP000013165">
    <property type="component" value="Unassembled WGS sequence"/>
</dbReference>
<evidence type="ECO:0000256" key="3">
    <source>
        <dbReference type="ARBA" id="ARBA00022989"/>
    </source>
</evidence>
<feature type="transmembrane region" description="Helical" evidence="5">
    <location>
        <begin position="107"/>
        <end position="127"/>
    </location>
</feature>
<dbReference type="GO" id="GO:0016020">
    <property type="term" value="C:membrane"/>
    <property type="evidence" value="ECO:0007669"/>
    <property type="project" value="UniProtKB-SubCell"/>
</dbReference>
<sequence>MLLAVMGAIIKHLAPELPNAVLVFLRNLMGLAIIFPLMIYREGFVGLKTQHLRFHLMRAFIGVSAMYCYFFSLEKLVLTEAVLLKLTAPFFIPLIALVWLGESTSRVIWLTIAAGFVGVLVILNPAAANAEDYLFVAAGLAGALLGATAKVTIRRMGVTEPSGRIVFYFGLFGSLVTAPAAIATWVTPSVSTWLWLALLAICATLAQMLITTAYRIAPAGQIGQFTYSSVIFAAFLGWVFFMEPVTGSQFIGCVLIVGAGLINLRQRKVPV</sequence>
<keyword evidence="3 5" id="KW-1133">Transmembrane helix</keyword>
<keyword evidence="4 5" id="KW-0472">Membrane</keyword>
<dbReference type="HOGENOM" id="CLU_032828_0_2_6"/>